<name>A0ABM1CUK3_CERSS</name>
<protein>
    <submittedName>
        <fullName evidence="4">Modulator of retrovirus infection homolog isoform X1</fullName>
    </submittedName>
</protein>
<keyword evidence="2" id="KW-0732">Signal</keyword>
<reference evidence="4" key="1">
    <citation type="submission" date="2025-08" db="UniProtKB">
        <authorList>
            <consortium name="RefSeq"/>
        </authorList>
    </citation>
    <scope>IDENTIFICATION</scope>
</reference>
<dbReference type="PANTHER" id="PTHR14566">
    <property type="entry name" value="CELL CYCLE REGULATOR OF NON-HOMOLOGOUS END JOINING"/>
    <property type="match status" value="1"/>
</dbReference>
<dbReference type="Proteomes" id="UP000694910">
    <property type="component" value="Unplaced"/>
</dbReference>
<evidence type="ECO:0000256" key="2">
    <source>
        <dbReference type="SAM" id="SignalP"/>
    </source>
</evidence>
<sequence>MRSGRCRSSLRLMVWSAHIHCVWVSLTLRSWPSCTISRSLGLLAEGGKLPAIASMNPLCQSLVTRMRKLCSCLEEAVALFPGGKSQGCDSLLVLIFFFLVRPETHLSPTVASCPCFRLPVLKTVYCMNEAEMVDVALGILIEGRKQEERSEQPALAGADKAELSPICSASPSSPGSSEDEDNGKDALPPGHSPSQGPAGSDSGCSRSPEEDEDVLKYVREIFFS</sequence>
<dbReference type="PANTHER" id="PTHR14566:SF0">
    <property type="entry name" value="CELL CYCLE REGULATOR OF NON-HOMOLOGOUS END JOINING"/>
    <property type="match status" value="1"/>
</dbReference>
<feature type="signal peptide" evidence="2">
    <location>
        <begin position="1"/>
        <end position="24"/>
    </location>
</feature>
<accession>A0ABM1CUK3</accession>
<feature type="compositionally biased region" description="Polar residues" evidence="1">
    <location>
        <begin position="192"/>
        <end position="205"/>
    </location>
</feature>
<dbReference type="Pfam" id="PF15325">
    <property type="entry name" value="MRI"/>
    <property type="match status" value="1"/>
</dbReference>
<evidence type="ECO:0000313" key="3">
    <source>
        <dbReference type="Proteomes" id="UP000694910"/>
    </source>
</evidence>
<evidence type="ECO:0000313" key="4">
    <source>
        <dbReference type="RefSeq" id="XP_014643234.1"/>
    </source>
</evidence>
<dbReference type="RefSeq" id="XP_014643234.1">
    <property type="nucleotide sequence ID" value="XM_014787748.1"/>
</dbReference>
<evidence type="ECO:0000256" key="1">
    <source>
        <dbReference type="SAM" id="MobiDB-lite"/>
    </source>
</evidence>
<feature type="compositionally biased region" description="Low complexity" evidence="1">
    <location>
        <begin position="164"/>
        <end position="176"/>
    </location>
</feature>
<gene>
    <name evidence="4" type="primary">LOC101398192</name>
</gene>
<feature type="region of interest" description="Disordered" evidence="1">
    <location>
        <begin position="150"/>
        <end position="212"/>
    </location>
</feature>
<proteinExistence type="predicted"/>
<keyword evidence="3" id="KW-1185">Reference proteome</keyword>
<dbReference type="InterPro" id="IPR028278">
    <property type="entry name" value="MRI"/>
</dbReference>
<organism evidence="3 4">
    <name type="scientific">Ceratotherium simum simum</name>
    <name type="common">Southern white rhinoceros</name>
    <dbReference type="NCBI Taxonomy" id="73337"/>
    <lineage>
        <taxon>Eukaryota</taxon>
        <taxon>Metazoa</taxon>
        <taxon>Chordata</taxon>
        <taxon>Craniata</taxon>
        <taxon>Vertebrata</taxon>
        <taxon>Euteleostomi</taxon>
        <taxon>Mammalia</taxon>
        <taxon>Eutheria</taxon>
        <taxon>Laurasiatheria</taxon>
        <taxon>Perissodactyla</taxon>
        <taxon>Rhinocerotidae</taxon>
        <taxon>Ceratotherium</taxon>
    </lineage>
</organism>
<dbReference type="GeneID" id="101398192"/>
<feature type="chain" id="PRO_5046646434" evidence="2">
    <location>
        <begin position="25"/>
        <end position="224"/>
    </location>
</feature>